<organism evidence="2 3">
    <name type="scientific">Angomonas deanei</name>
    <dbReference type="NCBI Taxonomy" id="59799"/>
    <lineage>
        <taxon>Eukaryota</taxon>
        <taxon>Discoba</taxon>
        <taxon>Euglenozoa</taxon>
        <taxon>Kinetoplastea</taxon>
        <taxon>Metakinetoplastina</taxon>
        <taxon>Trypanosomatida</taxon>
        <taxon>Trypanosomatidae</taxon>
        <taxon>Strigomonadinae</taxon>
        <taxon>Angomonas</taxon>
    </lineage>
</organism>
<accession>A0A7G2CBX4</accession>
<feature type="region of interest" description="Disordered" evidence="1">
    <location>
        <begin position="92"/>
        <end position="115"/>
    </location>
</feature>
<proteinExistence type="predicted"/>
<name>A0A7G2CBX4_9TRYP</name>
<evidence type="ECO:0000256" key="1">
    <source>
        <dbReference type="SAM" id="MobiDB-lite"/>
    </source>
</evidence>
<sequence length="115" mass="13426">MNKIKTADSPALKEAVDAVFTPEEKQKLKENLIEEQINQAKYLQQHPEIETVFKVALSELVKKQPENCVEFFCNYLATNDLTQISQLYDAQQEDKQRRAKQNEKEEQELALSRKK</sequence>
<keyword evidence="3" id="KW-1185">Reference proteome</keyword>
<protein>
    <submittedName>
        <fullName evidence="2">Uncharacterized protein</fullName>
    </submittedName>
</protein>
<gene>
    <name evidence="2" type="ORF">ADEAN_000443300</name>
</gene>
<evidence type="ECO:0000313" key="3">
    <source>
        <dbReference type="Proteomes" id="UP000515908"/>
    </source>
</evidence>
<dbReference type="VEuPathDB" id="TriTrypDB:ADEAN_000443300"/>
<dbReference type="EMBL" id="LR877151">
    <property type="protein sequence ID" value="CAD2216955.1"/>
    <property type="molecule type" value="Genomic_DNA"/>
</dbReference>
<evidence type="ECO:0000313" key="2">
    <source>
        <dbReference type="EMBL" id="CAD2216955.1"/>
    </source>
</evidence>
<dbReference type="Proteomes" id="UP000515908">
    <property type="component" value="Chromosome 07"/>
</dbReference>
<feature type="compositionally biased region" description="Basic and acidic residues" evidence="1">
    <location>
        <begin position="92"/>
        <end position="104"/>
    </location>
</feature>
<reference evidence="2 3" key="1">
    <citation type="submission" date="2020-08" db="EMBL/GenBank/DDBJ databases">
        <authorList>
            <person name="Newling K."/>
            <person name="Davey J."/>
            <person name="Forrester S."/>
        </authorList>
    </citation>
    <scope>NUCLEOTIDE SEQUENCE [LARGE SCALE GENOMIC DNA]</scope>
    <source>
        <strain evidence="3">Crithidia deanei Carvalho (ATCC PRA-265)</strain>
    </source>
</reference>
<dbReference type="AlphaFoldDB" id="A0A7G2CBX4"/>